<keyword evidence="1" id="KW-0472">Membrane</keyword>
<dbReference type="STRING" id="225849.swp_1758"/>
<protein>
    <submittedName>
        <fullName evidence="2">Uncharacterized protein</fullName>
    </submittedName>
</protein>
<dbReference type="EMBL" id="CP000472">
    <property type="protein sequence ID" value="ACJ28526.1"/>
    <property type="molecule type" value="Genomic_DNA"/>
</dbReference>
<name>B8CN24_SHEPW</name>
<keyword evidence="1" id="KW-0812">Transmembrane</keyword>
<reference evidence="2 3" key="1">
    <citation type="journal article" date="2008" name="PLoS ONE">
        <title>Environmental adaptation: genomic analysis of the piezotolerant and psychrotolerant deep-sea iron reducing bacterium Shewanella piezotolerans WP3.</title>
        <authorList>
            <person name="Wang F."/>
            <person name="Wang J."/>
            <person name="Jian H."/>
            <person name="Zhang B."/>
            <person name="Li S."/>
            <person name="Wang F."/>
            <person name="Zeng X."/>
            <person name="Gao L."/>
            <person name="Bartlett D.H."/>
            <person name="Yu J."/>
            <person name="Hu S."/>
            <person name="Xiao X."/>
        </authorList>
    </citation>
    <scope>NUCLEOTIDE SEQUENCE [LARGE SCALE GENOMIC DNA]</scope>
    <source>
        <strain evidence="3">WP3 / JCM 13877</strain>
    </source>
</reference>
<dbReference type="KEGG" id="swp:swp_1758"/>
<dbReference type="AlphaFoldDB" id="B8CN24"/>
<proteinExistence type="predicted"/>
<evidence type="ECO:0000313" key="2">
    <source>
        <dbReference type="EMBL" id="ACJ28526.1"/>
    </source>
</evidence>
<dbReference type="HOGENOM" id="CLU_3257771_0_0_6"/>
<keyword evidence="1" id="KW-1133">Transmembrane helix</keyword>
<feature type="transmembrane region" description="Helical" evidence="1">
    <location>
        <begin position="17"/>
        <end position="38"/>
    </location>
</feature>
<evidence type="ECO:0000313" key="3">
    <source>
        <dbReference type="Proteomes" id="UP000000753"/>
    </source>
</evidence>
<keyword evidence="3" id="KW-1185">Reference proteome</keyword>
<accession>B8CN24</accession>
<evidence type="ECO:0000256" key="1">
    <source>
        <dbReference type="SAM" id="Phobius"/>
    </source>
</evidence>
<sequence length="42" mass="5012">MMCLHQSFNLIGIRLDLILIGIFNEFFIIFLYWLPLLARKKG</sequence>
<organism evidence="2 3">
    <name type="scientific">Shewanella piezotolerans (strain WP3 / JCM 13877)</name>
    <dbReference type="NCBI Taxonomy" id="225849"/>
    <lineage>
        <taxon>Bacteria</taxon>
        <taxon>Pseudomonadati</taxon>
        <taxon>Pseudomonadota</taxon>
        <taxon>Gammaproteobacteria</taxon>
        <taxon>Alteromonadales</taxon>
        <taxon>Shewanellaceae</taxon>
        <taxon>Shewanella</taxon>
    </lineage>
</organism>
<gene>
    <name evidence="2" type="ordered locus">swp_1758</name>
</gene>
<dbReference type="Proteomes" id="UP000000753">
    <property type="component" value="Chromosome"/>
</dbReference>